<proteinExistence type="predicted"/>
<reference evidence="3" key="1">
    <citation type="submission" date="2020-02" db="EMBL/GenBank/DDBJ databases">
        <authorList>
            <person name="Meier V. D."/>
        </authorList>
    </citation>
    <scope>NUCLEOTIDE SEQUENCE</scope>
    <source>
        <strain evidence="3">AVDCRST_MAG65</strain>
    </source>
</reference>
<accession>A0A6J4RRL5</accession>
<evidence type="ECO:0000259" key="2">
    <source>
        <dbReference type="PROSITE" id="PS50980"/>
    </source>
</evidence>
<dbReference type="PANTHER" id="PTHR43842">
    <property type="entry name" value="PROPIONYL-COA CARBOXYLASE BETA CHAIN"/>
    <property type="match status" value="1"/>
</dbReference>
<dbReference type="InterPro" id="IPR034733">
    <property type="entry name" value="AcCoA_carboxyl_beta"/>
</dbReference>
<feature type="non-terminal residue" evidence="3">
    <location>
        <position position="111"/>
    </location>
</feature>
<dbReference type="AlphaFoldDB" id="A0A6J4RRL5"/>
<sequence length="111" mass="11443">MTDVLTDATAPRFRRPADESVDAGDGLLSPVARLEALCDPGSLTLLRSDVRSARMGGKSRAGDGVVTGTGRVDGRPVFCYAQDPSYLGGSLGEAHADSIVRVLQLAGRAGA</sequence>
<organism evidence="3">
    <name type="scientific">uncultured Solirubrobacteraceae bacterium</name>
    <dbReference type="NCBI Taxonomy" id="1162706"/>
    <lineage>
        <taxon>Bacteria</taxon>
        <taxon>Bacillati</taxon>
        <taxon>Actinomycetota</taxon>
        <taxon>Thermoleophilia</taxon>
        <taxon>Solirubrobacterales</taxon>
        <taxon>Solirubrobacteraceae</taxon>
        <taxon>environmental samples</taxon>
    </lineage>
</organism>
<name>A0A6J4RRL5_9ACTN</name>
<dbReference type="Gene3D" id="3.90.226.10">
    <property type="entry name" value="2-enoyl-CoA Hydratase, Chain A, domain 1"/>
    <property type="match status" value="1"/>
</dbReference>
<evidence type="ECO:0000313" key="3">
    <source>
        <dbReference type="EMBL" id="CAA9477400.1"/>
    </source>
</evidence>
<dbReference type="InterPro" id="IPR029045">
    <property type="entry name" value="ClpP/crotonase-like_dom_sf"/>
</dbReference>
<dbReference type="GO" id="GO:0004658">
    <property type="term" value="F:propionyl-CoA carboxylase activity"/>
    <property type="evidence" value="ECO:0007669"/>
    <property type="project" value="TreeGrafter"/>
</dbReference>
<dbReference type="EMBL" id="CADCVL010000205">
    <property type="protein sequence ID" value="CAA9477400.1"/>
    <property type="molecule type" value="Genomic_DNA"/>
</dbReference>
<dbReference type="PROSITE" id="PS50980">
    <property type="entry name" value="COA_CT_NTER"/>
    <property type="match status" value="1"/>
</dbReference>
<dbReference type="InterPro" id="IPR011762">
    <property type="entry name" value="COA_CT_N"/>
</dbReference>
<dbReference type="Pfam" id="PF01039">
    <property type="entry name" value="Carboxyl_trans"/>
    <property type="match status" value="1"/>
</dbReference>
<feature type="domain" description="CoA carboxyltransferase N-terminal" evidence="2">
    <location>
        <begin position="1"/>
        <end position="111"/>
    </location>
</feature>
<dbReference type="InterPro" id="IPR051047">
    <property type="entry name" value="AccD/PCCB"/>
</dbReference>
<dbReference type="SUPFAM" id="SSF52096">
    <property type="entry name" value="ClpP/crotonase"/>
    <property type="match status" value="1"/>
</dbReference>
<protein>
    <recommendedName>
        <fullName evidence="2">CoA carboxyltransferase N-terminal domain-containing protein</fullName>
    </recommendedName>
</protein>
<feature type="region of interest" description="Disordered" evidence="1">
    <location>
        <begin position="1"/>
        <end position="24"/>
    </location>
</feature>
<evidence type="ECO:0000256" key="1">
    <source>
        <dbReference type="SAM" id="MobiDB-lite"/>
    </source>
</evidence>
<dbReference type="PANTHER" id="PTHR43842:SF2">
    <property type="entry name" value="PROPIONYL-COA CARBOXYLASE BETA CHAIN, MITOCHONDRIAL"/>
    <property type="match status" value="1"/>
</dbReference>
<gene>
    <name evidence="3" type="ORF">AVDCRST_MAG65-1220</name>
</gene>